<dbReference type="AlphaFoldDB" id="A0A2P8FEE4"/>
<comment type="caution">
    <text evidence="2">The sequence shown here is derived from an EMBL/GenBank/DDBJ whole genome shotgun (WGS) entry which is preliminary data.</text>
</comment>
<evidence type="ECO:0000313" key="3">
    <source>
        <dbReference type="Proteomes" id="UP000240418"/>
    </source>
</evidence>
<gene>
    <name evidence="2" type="ORF">CLV88_10497</name>
</gene>
<accession>A0A2P8FEE4</accession>
<feature type="transmembrane region" description="Helical" evidence="1">
    <location>
        <begin position="204"/>
        <end position="225"/>
    </location>
</feature>
<proteinExistence type="predicted"/>
<keyword evidence="1" id="KW-1133">Transmembrane helix</keyword>
<keyword evidence="1" id="KW-0812">Transmembrane</keyword>
<keyword evidence="3" id="KW-1185">Reference proteome</keyword>
<keyword evidence="1" id="KW-0472">Membrane</keyword>
<feature type="transmembrane region" description="Helical" evidence="1">
    <location>
        <begin position="246"/>
        <end position="267"/>
    </location>
</feature>
<protein>
    <submittedName>
        <fullName evidence="2">Uncharacterized protein</fullName>
    </submittedName>
</protein>
<organism evidence="2 3">
    <name type="scientific">Shimia abyssi</name>
    <dbReference type="NCBI Taxonomy" id="1662395"/>
    <lineage>
        <taxon>Bacteria</taxon>
        <taxon>Pseudomonadati</taxon>
        <taxon>Pseudomonadota</taxon>
        <taxon>Alphaproteobacteria</taxon>
        <taxon>Rhodobacterales</taxon>
        <taxon>Roseobacteraceae</taxon>
    </lineage>
</organism>
<name>A0A2P8FEE4_9RHOB</name>
<dbReference type="EMBL" id="PYGJ01000004">
    <property type="protein sequence ID" value="PSL20038.1"/>
    <property type="molecule type" value="Genomic_DNA"/>
</dbReference>
<evidence type="ECO:0000256" key="1">
    <source>
        <dbReference type="SAM" id="Phobius"/>
    </source>
</evidence>
<sequence>MLIAFISILGSVISINHTMDYSVKIVLTKETDRNDNAGLSLLVTGNNQNPSAFTQMLSTVDEDMTIHGFLNYVTRVRPDFTLSPTNCSNLSQDIMSKSTFSKNGASTRKQVCYDAQIRRSFGNPASGPVLITSLYLAINLTASSAISGVFDLIVADPTKLAATFVAPPTPSEESRLDDSLRALLNELASVENSNFQASLVLSPFIMASVYFTIMIYTLGAVIFAARKASLLARARIRIPLMNPKKTILSLSVYVNAFAVTIVCIVFFNT</sequence>
<evidence type="ECO:0000313" key="2">
    <source>
        <dbReference type="EMBL" id="PSL20038.1"/>
    </source>
</evidence>
<dbReference type="Proteomes" id="UP000240418">
    <property type="component" value="Unassembled WGS sequence"/>
</dbReference>
<reference evidence="2 3" key="1">
    <citation type="submission" date="2018-03" db="EMBL/GenBank/DDBJ databases">
        <title>Genomic Encyclopedia of Archaeal and Bacterial Type Strains, Phase II (KMG-II): from individual species to whole genera.</title>
        <authorList>
            <person name="Goeker M."/>
        </authorList>
    </citation>
    <scope>NUCLEOTIDE SEQUENCE [LARGE SCALE GENOMIC DNA]</scope>
    <source>
        <strain evidence="2 3">DSM 100673</strain>
    </source>
</reference>